<dbReference type="PATRIC" id="fig|1359199.3.peg.525"/>
<organism evidence="1 2">
    <name type="scientific">Rickettsia rhipicephali str. Ect</name>
    <dbReference type="NCBI Taxonomy" id="1359199"/>
    <lineage>
        <taxon>Bacteria</taxon>
        <taxon>Pseudomonadati</taxon>
        <taxon>Pseudomonadota</taxon>
        <taxon>Alphaproteobacteria</taxon>
        <taxon>Rickettsiales</taxon>
        <taxon>Rickettsiaceae</taxon>
        <taxon>Rickettsieae</taxon>
        <taxon>Rickettsia</taxon>
        <taxon>spotted fever group</taxon>
    </lineage>
</organism>
<name>A0A0F3PJ30_RICRH</name>
<accession>A0A0F3PJ30</accession>
<protein>
    <submittedName>
        <fullName evidence="1">Uncharacterized protein</fullName>
    </submittedName>
</protein>
<comment type="caution">
    <text evidence="1">The sequence shown here is derived from an EMBL/GenBank/DDBJ whole genome shotgun (WGS) entry which is preliminary data.</text>
</comment>
<gene>
    <name evidence="1" type="ORF">RMAECT_0537</name>
</gene>
<proteinExistence type="predicted"/>
<sequence>MRGPASSSLRVAVGCVTISGFWHEIASSKFSIFPRDDVFKP</sequence>
<dbReference type="EMBL" id="LAOC01000001">
    <property type="protein sequence ID" value="KJV79194.1"/>
    <property type="molecule type" value="Genomic_DNA"/>
</dbReference>
<evidence type="ECO:0000313" key="2">
    <source>
        <dbReference type="Proteomes" id="UP000033591"/>
    </source>
</evidence>
<dbReference type="Proteomes" id="UP000033591">
    <property type="component" value="Unassembled WGS sequence"/>
</dbReference>
<evidence type="ECO:0000313" key="1">
    <source>
        <dbReference type="EMBL" id="KJV79194.1"/>
    </source>
</evidence>
<reference evidence="1 2" key="1">
    <citation type="submission" date="2015-01" db="EMBL/GenBank/DDBJ databases">
        <title>Genome Sequencing of Rickettsiales.</title>
        <authorList>
            <person name="Daugherty S.C."/>
            <person name="Su Q."/>
            <person name="Abolude K."/>
            <person name="Beier-Sexton M."/>
            <person name="Carlyon J.A."/>
            <person name="Carter R."/>
            <person name="Day N.P."/>
            <person name="Dumler S.J."/>
            <person name="Dyachenko V."/>
            <person name="Godinez A."/>
            <person name="Kurtti T.J."/>
            <person name="Lichay M."/>
            <person name="Mullins K.E."/>
            <person name="Ott S."/>
            <person name="Pappas-Brown V."/>
            <person name="Paris D.H."/>
            <person name="Patel P."/>
            <person name="Richards A.L."/>
            <person name="Sadzewicz L."/>
            <person name="Sears K."/>
            <person name="Seidman D."/>
            <person name="Sengamalay N."/>
            <person name="Stenos J."/>
            <person name="Tallon L.J."/>
            <person name="Vincent G."/>
            <person name="Fraser C.M."/>
            <person name="Munderloh U."/>
            <person name="Dunning-Hotopp J.C."/>
        </authorList>
    </citation>
    <scope>NUCLEOTIDE SEQUENCE [LARGE SCALE GENOMIC DNA]</scope>
    <source>
        <strain evidence="1 2">Ect</strain>
    </source>
</reference>
<dbReference type="AlphaFoldDB" id="A0A0F3PJ30"/>